<reference evidence="4 5" key="1">
    <citation type="submission" date="2013-11" db="EMBL/GenBank/DDBJ databases">
        <title>Opisthorchis viverrini - life in the bile duct.</title>
        <authorList>
            <person name="Young N.D."/>
            <person name="Nagarajan N."/>
            <person name="Lin S.J."/>
            <person name="Korhonen P.K."/>
            <person name="Jex A.R."/>
            <person name="Hall R.S."/>
            <person name="Safavi-Hemami H."/>
            <person name="Kaewkong W."/>
            <person name="Bertrand D."/>
            <person name="Gao S."/>
            <person name="Seet Q."/>
            <person name="Wongkham S."/>
            <person name="Teh B.T."/>
            <person name="Wongkham C."/>
            <person name="Intapan P.M."/>
            <person name="Maleewong W."/>
            <person name="Yang X."/>
            <person name="Hu M."/>
            <person name="Wang Z."/>
            <person name="Hofmann A."/>
            <person name="Sternberg P.W."/>
            <person name="Tan P."/>
            <person name="Wang J."/>
            <person name="Gasser R.B."/>
        </authorList>
    </citation>
    <scope>NUCLEOTIDE SEQUENCE [LARGE SCALE GENOMIC DNA]</scope>
</reference>
<feature type="chain" id="PRO_5001704852" description="Peptidase C13 family protein" evidence="3">
    <location>
        <begin position="23"/>
        <end position="977"/>
    </location>
</feature>
<evidence type="ECO:0008006" key="6">
    <source>
        <dbReference type="Google" id="ProtNLM"/>
    </source>
</evidence>
<dbReference type="PRINTS" id="PR00776">
    <property type="entry name" value="HEMOGLOBNASE"/>
</dbReference>
<dbReference type="Proteomes" id="UP000054324">
    <property type="component" value="Unassembled WGS sequence"/>
</dbReference>
<dbReference type="GO" id="GO:0006624">
    <property type="term" value="P:vacuolar protein processing"/>
    <property type="evidence" value="ECO:0007669"/>
    <property type="project" value="TreeGrafter"/>
</dbReference>
<evidence type="ECO:0000256" key="3">
    <source>
        <dbReference type="SAM" id="SignalP"/>
    </source>
</evidence>
<proteinExistence type="inferred from homology"/>
<dbReference type="GeneID" id="20325357"/>
<dbReference type="KEGG" id="ovi:T265_11189"/>
<evidence type="ECO:0000256" key="2">
    <source>
        <dbReference type="SAM" id="MobiDB-lite"/>
    </source>
</evidence>
<feature type="region of interest" description="Disordered" evidence="2">
    <location>
        <begin position="566"/>
        <end position="615"/>
    </location>
</feature>
<dbReference type="PANTHER" id="PTHR12000:SF42">
    <property type="entry name" value="LEGUMAIN"/>
    <property type="match status" value="1"/>
</dbReference>
<gene>
    <name evidence="4" type="ORF">T265_11189</name>
</gene>
<keyword evidence="3" id="KW-0732">Signal</keyword>
<feature type="signal peptide" evidence="3">
    <location>
        <begin position="1"/>
        <end position="22"/>
    </location>
</feature>
<sequence>MRLCSPLIAFFLCIDHIAWLDAVSVGNWSSLFHNRPSKNWIVLAAGSNTWRNYRHQDVTRDNFVNVLKGDEKLEANKKKVLKSGRDDNVFIFYSGHGGNSHIGFLEENLYAMELNDTLAYMHSKKKFNKLVLYVEACYSGSMFKDVLPTNMGIYATTSAKEDEKSGAMFCMDPKIDVCLANEYSFIWLVDSEQNDIKKRTLEEQYEAVKRKTVLSNVMKYGEMAMGSLPVGKFHGHFDLLMHRNDGVIAPNAVDRKGPGQAHLILHFRRLMETATEEEHEAAWRRLHRELQRPFLEATQKLNVVPLDLRITCRHNYSSDFFQVSHIVKKTFRDIVVDVTTHHKPTVMGLSKREERMCFQEVFDQFRTHCFTNLQARSSSTMRRLAPIMILEARYSASGLGSQPAKWFSFPGKCWIATGVPSMRGSRNDLCGPESTLGAASCSESWFSLVGSSSIDEPSRFSCNCNVDSGASISSRDQTHQLLQPQLENKRGLHIFDELIRQQLVSRHSVQRRQSAIQQLLQAGKEHGRVRSGWHPGRLEPPHSLLAACGTPMPKLLLRLPSSPSEGLIWPHPGTPPPSPCGGSSGLPANPGRSPARQPREPPQSPPARSKHPNLERIAATGSTSLSRHMKLQVSLTMICRCSLLIGFLFCIDHVAWLEAVGIHIWSSIFSNNPSKNWVVLAAGTNTLENYRHQADVYHAYQVVRKHKVPPENIINFAYDDVANNPKNPFKGKVFHDYEHRDVYNGVVIDYRGKDVTRDNLVNVLKGDKKLEANKKKVLKTGPDDNVFIFYSGHGATFHIAFQEEYVSLVNFDGRLACRTPLEGPRLRWLSPSSRTSSGRIQGRLRPAHGEDLQRRELNPVCLQSGGIHGQIKVLQPGVRAIEALAGTSGYRNTPPGQAYLYYAGWRVRAGGVDSGESSSEKGGNNQRRQIIVNSMGATRSAFDLQQLEHSSHVNSTSPYWLELVRKRQMIRSIHCRK</sequence>
<evidence type="ECO:0000313" key="4">
    <source>
        <dbReference type="EMBL" id="KER20203.1"/>
    </source>
</evidence>
<dbReference type="RefSeq" id="XP_009176048.1">
    <property type="nucleotide sequence ID" value="XM_009177784.1"/>
</dbReference>
<accession>A0A074YZX1</accession>
<evidence type="ECO:0000256" key="1">
    <source>
        <dbReference type="ARBA" id="ARBA00009941"/>
    </source>
</evidence>
<protein>
    <recommendedName>
        <fullName evidence="6">Peptidase C13 family protein</fullName>
    </recommendedName>
</protein>
<keyword evidence="5" id="KW-1185">Reference proteome</keyword>
<dbReference type="GO" id="GO:0004197">
    <property type="term" value="F:cysteine-type endopeptidase activity"/>
    <property type="evidence" value="ECO:0007669"/>
    <property type="project" value="TreeGrafter"/>
</dbReference>
<dbReference type="CTD" id="20325357"/>
<dbReference type="Gene3D" id="3.40.50.1460">
    <property type="match status" value="2"/>
</dbReference>
<dbReference type="GO" id="GO:0005773">
    <property type="term" value="C:vacuole"/>
    <property type="evidence" value="ECO:0007669"/>
    <property type="project" value="GOC"/>
</dbReference>
<dbReference type="GO" id="GO:0051603">
    <property type="term" value="P:proteolysis involved in protein catabolic process"/>
    <property type="evidence" value="ECO:0007669"/>
    <property type="project" value="TreeGrafter"/>
</dbReference>
<dbReference type="AlphaFoldDB" id="A0A074YZX1"/>
<name>A0A074YZX1_OPIVI</name>
<organism evidence="4 5">
    <name type="scientific">Opisthorchis viverrini</name>
    <name type="common">Southeast Asian liver fluke</name>
    <dbReference type="NCBI Taxonomy" id="6198"/>
    <lineage>
        <taxon>Eukaryota</taxon>
        <taxon>Metazoa</taxon>
        <taxon>Spiralia</taxon>
        <taxon>Lophotrochozoa</taxon>
        <taxon>Platyhelminthes</taxon>
        <taxon>Trematoda</taxon>
        <taxon>Digenea</taxon>
        <taxon>Opisthorchiida</taxon>
        <taxon>Opisthorchiata</taxon>
        <taxon>Opisthorchiidae</taxon>
        <taxon>Opisthorchis</taxon>
    </lineage>
</organism>
<dbReference type="PANTHER" id="PTHR12000">
    <property type="entry name" value="HEMOGLOBINASE FAMILY MEMBER"/>
    <property type="match status" value="1"/>
</dbReference>
<comment type="similarity">
    <text evidence="1">Belongs to the peptidase C13 family.</text>
</comment>
<dbReference type="OrthoDB" id="9973749at2759"/>
<dbReference type="Pfam" id="PF01650">
    <property type="entry name" value="Peptidase_C13"/>
    <property type="match status" value="2"/>
</dbReference>
<dbReference type="EMBL" id="KL597079">
    <property type="protein sequence ID" value="KER20203.1"/>
    <property type="molecule type" value="Genomic_DNA"/>
</dbReference>
<dbReference type="InterPro" id="IPR001096">
    <property type="entry name" value="Peptidase_C13"/>
</dbReference>
<evidence type="ECO:0000313" key="5">
    <source>
        <dbReference type="Proteomes" id="UP000054324"/>
    </source>
</evidence>